<name>A0A7T0PE68_9CORY</name>
<organism evidence="1 2">
    <name type="scientific">Corynebacterium qintianiae</name>
    <dbReference type="NCBI Taxonomy" id="2709392"/>
    <lineage>
        <taxon>Bacteria</taxon>
        <taxon>Bacillati</taxon>
        <taxon>Actinomycetota</taxon>
        <taxon>Actinomycetes</taxon>
        <taxon>Mycobacteriales</taxon>
        <taxon>Corynebacteriaceae</taxon>
        <taxon>Corynebacterium</taxon>
    </lineage>
</organism>
<dbReference type="KEGG" id="cqn:G7Y29_08400"/>
<protein>
    <submittedName>
        <fullName evidence="1">Glycosyltransferase family 1 protein</fullName>
    </submittedName>
</protein>
<dbReference type="SUPFAM" id="SSF53756">
    <property type="entry name" value="UDP-Glycosyltransferase/glycogen phosphorylase"/>
    <property type="match status" value="1"/>
</dbReference>
<dbReference type="Proteomes" id="UP000594586">
    <property type="component" value="Chromosome"/>
</dbReference>
<evidence type="ECO:0000313" key="2">
    <source>
        <dbReference type="Proteomes" id="UP000594586"/>
    </source>
</evidence>
<dbReference type="AlphaFoldDB" id="A0A7T0PE68"/>
<dbReference type="RefSeq" id="WP_165004447.1">
    <property type="nucleotide sequence ID" value="NZ_CP064955.1"/>
</dbReference>
<evidence type="ECO:0000313" key="1">
    <source>
        <dbReference type="EMBL" id="QPK82876.1"/>
    </source>
</evidence>
<accession>A0A7T0PE68</accession>
<keyword evidence="1" id="KW-0808">Transferase</keyword>
<gene>
    <name evidence="1" type="ORF">G7Y29_08400</name>
</gene>
<reference evidence="1 2" key="1">
    <citation type="submission" date="2020-11" db="EMBL/GenBank/DDBJ databases">
        <title>Corynebacterium sp. MC1420.</title>
        <authorList>
            <person name="Zhou J."/>
        </authorList>
    </citation>
    <scope>NUCLEOTIDE SEQUENCE [LARGE SCALE GENOMIC DNA]</scope>
    <source>
        <strain evidence="1 2">MC1420</strain>
    </source>
</reference>
<sequence>MKHLIVGPDGHGVTDYALQLAKTLGVVGTDVVREETFSDTALPDGPIHVTFTDHIFGASPSEAVDALLARVGERPLSVSFHDIPQREEGAERYQRRADAYRRLAGAAALATVNSEHEAAFFDDTATVIRLPVPRVDSSFNPEPGTVGILGFLYPGKGHEDLIAALRGTGYRLRFLGSVSAGHEKWARGLEKDAEITGWLSDGQLAREIGRTAVPVCAHRHFSASGSLMTWLGAGRNVLASDSPYTREIDAWLPGRITLVSDGDWCRAVDNFTPRTMEPPRYGWDEVAAAWREAWAACGLT</sequence>
<keyword evidence="2" id="KW-1185">Reference proteome</keyword>
<dbReference type="Gene3D" id="3.40.50.2000">
    <property type="entry name" value="Glycogen Phosphorylase B"/>
    <property type="match status" value="1"/>
</dbReference>
<dbReference type="GO" id="GO:0016740">
    <property type="term" value="F:transferase activity"/>
    <property type="evidence" value="ECO:0007669"/>
    <property type="project" value="UniProtKB-KW"/>
</dbReference>
<dbReference type="EMBL" id="CP064955">
    <property type="protein sequence ID" value="QPK82876.1"/>
    <property type="molecule type" value="Genomic_DNA"/>
</dbReference>
<proteinExistence type="predicted"/>